<accession>A0AAV7SGQ0</accession>
<protein>
    <submittedName>
        <fullName evidence="2">Uncharacterized protein</fullName>
    </submittedName>
</protein>
<evidence type="ECO:0000256" key="1">
    <source>
        <dbReference type="SAM" id="MobiDB-lite"/>
    </source>
</evidence>
<comment type="caution">
    <text evidence="2">The sequence shown here is derived from an EMBL/GenBank/DDBJ whole genome shotgun (WGS) entry which is preliminary data.</text>
</comment>
<evidence type="ECO:0000313" key="2">
    <source>
        <dbReference type="EMBL" id="KAJ1163232.1"/>
    </source>
</evidence>
<organism evidence="2 3">
    <name type="scientific">Pleurodeles waltl</name>
    <name type="common">Iberian ribbed newt</name>
    <dbReference type="NCBI Taxonomy" id="8319"/>
    <lineage>
        <taxon>Eukaryota</taxon>
        <taxon>Metazoa</taxon>
        <taxon>Chordata</taxon>
        <taxon>Craniata</taxon>
        <taxon>Vertebrata</taxon>
        <taxon>Euteleostomi</taxon>
        <taxon>Amphibia</taxon>
        <taxon>Batrachia</taxon>
        <taxon>Caudata</taxon>
        <taxon>Salamandroidea</taxon>
        <taxon>Salamandridae</taxon>
        <taxon>Pleurodelinae</taxon>
        <taxon>Pleurodeles</taxon>
    </lineage>
</organism>
<proteinExistence type="predicted"/>
<dbReference type="Proteomes" id="UP001066276">
    <property type="component" value="Chromosome 4_2"/>
</dbReference>
<evidence type="ECO:0000313" key="3">
    <source>
        <dbReference type="Proteomes" id="UP001066276"/>
    </source>
</evidence>
<name>A0AAV7SGQ0_PLEWA</name>
<keyword evidence="3" id="KW-1185">Reference proteome</keyword>
<gene>
    <name evidence="2" type="ORF">NDU88_003695</name>
</gene>
<dbReference type="EMBL" id="JANPWB010000008">
    <property type="protein sequence ID" value="KAJ1163232.1"/>
    <property type="molecule type" value="Genomic_DNA"/>
</dbReference>
<dbReference type="AlphaFoldDB" id="A0AAV7SGQ0"/>
<feature type="region of interest" description="Disordered" evidence="1">
    <location>
        <begin position="40"/>
        <end position="111"/>
    </location>
</feature>
<reference evidence="2" key="1">
    <citation type="journal article" date="2022" name="bioRxiv">
        <title>Sequencing and chromosome-scale assembly of the giantPleurodeles waltlgenome.</title>
        <authorList>
            <person name="Brown T."/>
            <person name="Elewa A."/>
            <person name="Iarovenko S."/>
            <person name="Subramanian E."/>
            <person name="Araus A.J."/>
            <person name="Petzold A."/>
            <person name="Susuki M."/>
            <person name="Suzuki K.-i.T."/>
            <person name="Hayashi T."/>
            <person name="Toyoda A."/>
            <person name="Oliveira C."/>
            <person name="Osipova E."/>
            <person name="Leigh N.D."/>
            <person name="Simon A."/>
            <person name="Yun M.H."/>
        </authorList>
    </citation>
    <scope>NUCLEOTIDE SEQUENCE</scope>
    <source>
        <strain evidence="2">20211129_DDA</strain>
        <tissue evidence="2">Liver</tissue>
    </source>
</reference>
<sequence>MPQSRARARGRVAARPIGWRVVVGPHPSLISPHSRRAVAEGASACRAPKEARSSGRGSWGGVRTSGWPVSDLTGVTEKKGGTGEVRRQTRFDVGKEQRGRGEYPESWERRLSTGCRARPRLQQALEGGQRPSQAGERDR</sequence>
<feature type="compositionally biased region" description="Basic and acidic residues" evidence="1">
    <location>
        <begin position="76"/>
        <end position="111"/>
    </location>
</feature>